<evidence type="ECO:0000313" key="3">
    <source>
        <dbReference type="WBParaSite" id="Pan_g4637.t1"/>
    </source>
</evidence>
<feature type="transmembrane region" description="Helical" evidence="1">
    <location>
        <begin position="27"/>
        <end position="49"/>
    </location>
</feature>
<evidence type="ECO:0000313" key="2">
    <source>
        <dbReference type="Proteomes" id="UP000492821"/>
    </source>
</evidence>
<feature type="transmembrane region" description="Helical" evidence="1">
    <location>
        <begin position="270"/>
        <end position="289"/>
    </location>
</feature>
<feature type="transmembrane region" description="Helical" evidence="1">
    <location>
        <begin position="181"/>
        <end position="209"/>
    </location>
</feature>
<keyword evidence="1" id="KW-1133">Transmembrane helix</keyword>
<protein>
    <submittedName>
        <fullName evidence="3">Serpentine Receptor, class Z</fullName>
    </submittedName>
</protein>
<reference evidence="3" key="2">
    <citation type="submission" date="2020-10" db="UniProtKB">
        <authorList>
            <consortium name="WormBaseParasite"/>
        </authorList>
    </citation>
    <scope>IDENTIFICATION</scope>
</reference>
<organism evidence="2 3">
    <name type="scientific">Panagrellus redivivus</name>
    <name type="common">Microworm</name>
    <dbReference type="NCBI Taxonomy" id="6233"/>
    <lineage>
        <taxon>Eukaryota</taxon>
        <taxon>Metazoa</taxon>
        <taxon>Ecdysozoa</taxon>
        <taxon>Nematoda</taxon>
        <taxon>Chromadorea</taxon>
        <taxon>Rhabditida</taxon>
        <taxon>Tylenchina</taxon>
        <taxon>Panagrolaimomorpha</taxon>
        <taxon>Panagrolaimoidea</taxon>
        <taxon>Panagrolaimidae</taxon>
        <taxon>Panagrellus</taxon>
    </lineage>
</organism>
<feature type="transmembrane region" description="Helical" evidence="1">
    <location>
        <begin position="148"/>
        <end position="169"/>
    </location>
</feature>
<name>A0A7E4ZZ26_PANRE</name>
<keyword evidence="1" id="KW-0472">Membrane</keyword>
<evidence type="ECO:0000256" key="1">
    <source>
        <dbReference type="SAM" id="Phobius"/>
    </source>
</evidence>
<accession>A0A7E4ZZ26</accession>
<reference evidence="2" key="1">
    <citation type="journal article" date="2013" name="Genetics">
        <title>The draft genome and transcriptome of Panagrellus redivivus are shaped by the harsh demands of a free-living lifestyle.</title>
        <authorList>
            <person name="Srinivasan J."/>
            <person name="Dillman A.R."/>
            <person name="Macchietto M.G."/>
            <person name="Heikkinen L."/>
            <person name="Lakso M."/>
            <person name="Fracchia K.M."/>
            <person name="Antoshechkin I."/>
            <person name="Mortazavi A."/>
            <person name="Wong G."/>
            <person name="Sternberg P.W."/>
        </authorList>
    </citation>
    <scope>NUCLEOTIDE SEQUENCE [LARGE SCALE GENOMIC DNA]</scope>
    <source>
        <strain evidence="2">MT8872</strain>
    </source>
</reference>
<feature type="transmembrane region" description="Helical" evidence="1">
    <location>
        <begin position="230"/>
        <end position="258"/>
    </location>
</feature>
<feature type="transmembrane region" description="Helical" evidence="1">
    <location>
        <begin position="61"/>
        <end position="85"/>
    </location>
</feature>
<dbReference type="WBParaSite" id="Pan_g4637.t1">
    <property type="protein sequence ID" value="Pan_g4637.t1"/>
    <property type="gene ID" value="Pan_g4637"/>
</dbReference>
<keyword evidence="1" id="KW-0812">Transmembrane</keyword>
<dbReference type="Proteomes" id="UP000492821">
    <property type="component" value="Unassembled WGS sequence"/>
</dbReference>
<keyword evidence="2" id="KW-1185">Reference proteome</keyword>
<proteinExistence type="predicted"/>
<dbReference type="AlphaFoldDB" id="A0A7E4ZZ26"/>
<sequence length="319" mass="36525">MALKTVKMEELPTFVTLPPTTVLIYSIIYYAITVINILVTPIYMYAVIFKSKDSMKSFKKLLIAGMPFLIYSTFSISLTIPIYAVETYVFQWHGLINNVPRAVNVGLTTFALICDQQNSDLMLIMLIIRYQIISRDFVKPSKFLYPSIYGFIAFTNIFQTILLVIRLILPPFISSVETSIIANANFFIASTGFILTSRIYAFIKVFLINRSFARKIQPIISPSTLQMHTMLFRAVLSNVLVTVVSKLPYLTVIIGFLIDQSVMEVMVNVISISHNLTYICEMIITLYFVRPYRDFVRNIFRTNVEVPVELFQSSTLQVQ</sequence>